<feature type="coiled-coil region" evidence="1">
    <location>
        <begin position="174"/>
        <end position="233"/>
    </location>
</feature>
<dbReference type="AlphaFoldDB" id="A0AA39FFS7"/>
<dbReference type="Proteomes" id="UP001168972">
    <property type="component" value="Unassembled WGS sequence"/>
</dbReference>
<organism evidence="2 3">
    <name type="scientific">Microctonus hyperodae</name>
    <name type="common">Parasitoid wasp</name>
    <dbReference type="NCBI Taxonomy" id="165561"/>
    <lineage>
        <taxon>Eukaryota</taxon>
        <taxon>Metazoa</taxon>
        <taxon>Ecdysozoa</taxon>
        <taxon>Arthropoda</taxon>
        <taxon>Hexapoda</taxon>
        <taxon>Insecta</taxon>
        <taxon>Pterygota</taxon>
        <taxon>Neoptera</taxon>
        <taxon>Endopterygota</taxon>
        <taxon>Hymenoptera</taxon>
        <taxon>Apocrita</taxon>
        <taxon>Ichneumonoidea</taxon>
        <taxon>Braconidae</taxon>
        <taxon>Euphorinae</taxon>
        <taxon>Microctonus</taxon>
    </lineage>
</organism>
<reference evidence="2" key="2">
    <citation type="submission" date="2023-03" db="EMBL/GenBank/DDBJ databases">
        <authorList>
            <person name="Inwood S.N."/>
            <person name="Skelly J.G."/>
            <person name="Guhlin J."/>
            <person name="Harrop T.W.R."/>
            <person name="Goldson S.G."/>
            <person name="Dearden P.K."/>
        </authorList>
    </citation>
    <scope>NUCLEOTIDE SEQUENCE</scope>
    <source>
        <strain evidence="2">Lincoln</strain>
        <tissue evidence="2">Whole body</tissue>
    </source>
</reference>
<evidence type="ECO:0000313" key="2">
    <source>
        <dbReference type="EMBL" id="KAK0168666.1"/>
    </source>
</evidence>
<reference evidence="2" key="1">
    <citation type="journal article" date="2023" name="bioRxiv">
        <title>Scaffold-level genome assemblies of two parasitoid biocontrol wasps reveal the parthenogenesis mechanism and an associated novel virus.</title>
        <authorList>
            <person name="Inwood S."/>
            <person name="Skelly J."/>
            <person name="Guhlin J."/>
            <person name="Harrop T."/>
            <person name="Goldson S."/>
            <person name="Dearden P."/>
        </authorList>
    </citation>
    <scope>NUCLEOTIDE SEQUENCE</scope>
    <source>
        <strain evidence="2">Lincoln</strain>
        <tissue evidence="2">Whole body</tissue>
    </source>
</reference>
<keyword evidence="1" id="KW-0175">Coiled coil</keyword>
<dbReference type="PANTHER" id="PTHR16275:SF8">
    <property type="entry name" value="COILED-COIL DOMAIN-CONTAINING PROTEIN 40"/>
    <property type="match status" value="1"/>
</dbReference>
<evidence type="ECO:0000256" key="1">
    <source>
        <dbReference type="SAM" id="Coils"/>
    </source>
</evidence>
<comment type="caution">
    <text evidence="2">The sequence shown here is derived from an EMBL/GenBank/DDBJ whole genome shotgun (WGS) entry which is preliminary data.</text>
</comment>
<proteinExistence type="predicted"/>
<accession>A0AA39FFS7</accession>
<feature type="coiled-coil region" evidence="1">
    <location>
        <begin position="360"/>
        <end position="422"/>
    </location>
</feature>
<sequence length="896" mass="105493">MSSIHAETDSQDTIHQDETNFECCNEERESVESLKVLDPDDPLMKRFQDALKAHLIKVNDGLSKDINELAISNKQMEKERLQKGSEMYEAQLEIHNQVTLIDKWRTSLEIMKCWCEKEKNDVKSMKETRNIAEQERRKELEKEKSMSHEIESVTSLCRRFAEYEEEVSNYITIAKRMSEKDARVERELIRQKQEMDYIMLKASETVWKLERELNDLQKQIEIKNNEKLTMNQVIADADTDLEVFEREQKNLINSWNKVLLSVQQRDKAYDTLSTERMNVRESLKNINARIEKVKKDTMKETHSNEQLTTIQSRIDEEISCNEEVIKIHNDKLEVIQYKTDSAIQLTENTEAQLKAATLAHQRLTSEENAVDRQLEKLSTQKSALEDEVMAKLADKITQNKTIKRLNKMLRDMRETKKQFELTMLQTENIYAKGLLDAEKLNNALCIEKAELMELDEMNNQKNAEINKLHNEIEKCNLLIERKQKKIGELNKLIGEINAASGNSVDMVGPHVIKIASLEKSIEELEAINTENQRYWLRHEAVIVNLTDERNGKLQEINRLNKQIIILEQKNLKLRHAFEKENKIQQNIEKRMNDLHQRLTKNNTILAEQRELRDQLQDKNFIVNDEYTRTLQQTEREFINLQNNIKDLTNEKCILEEKLQDEIRNNLAWDKKLKLAMETTKFIKQEQNPGGDVAVMKSEIRKMEMRLSYLKKVQEKMIRDMELCVTKREMIVDAALTKQMKNPKVMHNKQVMFEKRMDGRRLEIKQIRKEIIGLENATAKLKKENEILDNEEKENEKLLKNIQNELTELNKQIAEGEIMKHHKLECLVRKQRKIKLLQSVRDGKYKIICKSVVTLNDSIEYQKTLNSNLIEIMEQVNKDFPLIKDNVKKILLTLQPS</sequence>
<protein>
    <recommendedName>
        <fullName evidence="4">Coiled-coil domain-containing protein 40</fullName>
    </recommendedName>
</protein>
<feature type="coiled-coil region" evidence="1">
    <location>
        <begin position="623"/>
        <end position="650"/>
    </location>
</feature>
<feature type="coiled-coil region" evidence="1">
    <location>
        <begin position="115"/>
        <end position="143"/>
    </location>
</feature>
<feature type="coiled-coil region" evidence="1">
    <location>
        <begin position="542"/>
        <end position="576"/>
    </location>
</feature>
<dbReference type="InterPro" id="IPR037386">
    <property type="entry name" value="CCDC40"/>
</dbReference>
<dbReference type="GO" id="GO:0005737">
    <property type="term" value="C:cytoplasm"/>
    <property type="evidence" value="ECO:0007669"/>
    <property type="project" value="TreeGrafter"/>
</dbReference>
<feature type="coiled-coil region" evidence="1">
    <location>
        <begin position="451"/>
        <end position="485"/>
    </location>
</feature>
<name>A0AA39FFS7_MICHY</name>
<dbReference type="PANTHER" id="PTHR16275">
    <property type="entry name" value="COILED-COIL DOMAIN-CONTAINING PROTEIN 40"/>
    <property type="match status" value="1"/>
</dbReference>
<keyword evidence="3" id="KW-1185">Reference proteome</keyword>
<dbReference type="EMBL" id="JAQQBR010001831">
    <property type="protein sequence ID" value="KAK0168666.1"/>
    <property type="molecule type" value="Genomic_DNA"/>
</dbReference>
<gene>
    <name evidence="2" type="ORF">PV327_002443</name>
</gene>
<dbReference type="GO" id="GO:0035082">
    <property type="term" value="P:axoneme assembly"/>
    <property type="evidence" value="ECO:0007669"/>
    <property type="project" value="InterPro"/>
</dbReference>
<feature type="coiled-coil region" evidence="1">
    <location>
        <begin position="763"/>
        <end position="818"/>
    </location>
</feature>
<evidence type="ECO:0000313" key="3">
    <source>
        <dbReference type="Proteomes" id="UP001168972"/>
    </source>
</evidence>
<evidence type="ECO:0008006" key="4">
    <source>
        <dbReference type="Google" id="ProtNLM"/>
    </source>
</evidence>